<keyword evidence="2" id="KW-1185">Reference proteome</keyword>
<dbReference type="OrthoDB" id="5795937at2759"/>
<evidence type="ECO:0000313" key="1">
    <source>
        <dbReference type="EMBL" id="EFP09647.1"/>
    </source>
</evidence>
<accession>E3LSQ3</accession>
<dbReference type="InParanoid" id="E3LSQ3"/>
<dbReference type="EMBL" id="DS268414">
    <property type="protein sequence ID" value="EFP09647.1"/>
    <property type="molecule type" value="Genomic_DNA"/>
</dbReference>
<sequence>MTSISPQNMSTNSWNSLPKSERNKIFLQVQEANNKAKLVIDDHQKTLSELRKNIPEECLEMFEKEKTILLQHYTTAELLPHLPKEGLSNDEAQRMISIIKERVEAQVADQEESKIIKQQIEKIISSGPIIVYRTAGCDIENFRDKFEIIHGWSPLLMSTAKCFTRLIISNITDPVCIPIIRSLTVNAGVNVQLYTSTPTKPVIQENENCIVSQRKVGTDDCPDVSTAVANVFLADMNNFNETVDLRINTDATIFNERIDSIVMKAGSSITINRIIQTSGGATSTTANS</sequence>
<dbReference type="HOGENOM" id="CLU_967223_0_0_1"/>
<dbReference type="eggNOG" id="ENOG502TIEX">
    <property type="taxonomic scope" value="Eukaryota"/>
</dbReference>
<protein>
    <submittedName>
        <fullName evidence="1">Uncharacterized protein</fullName>
    </submittedName>
</protein>
<name>E3LSQ3_CAERE</name>
<gene>
    <name evidence="1" type="ORF">CRE_25357</name>
</gene>
<organism evidence="2">
    <name type="scientific">Caenorhabditis remanei</name>
    <name type="common">Caenorhabditis vulgaris</name>
    <dbReference type="NCBI Taxonomy" id="31234"/>
    <lineage>
        <taxon>Eukaryota</taxon>
        <taxon>Metazoa</taxon>
        <taxon>Ecdysozoa</taxon>
        <taxon>Nematoda</taxon>
        <taxon>Chromadorea</taxon>
        <taxon>Rhabditida</taxon>
        <taxon>Rhabditina</taxon>
        <taxon>Rhabditomorpha</taxon>
        <taxon>Rhabditoidea</taxon>
        <taxon>Rhabditidae</taxon>
        <taxon>Peloderinae</taxon>
        <taxon>Caenorhabditis</taxon>
    </lineage>
</organism>
<dbReference type="AlphaFoldDB" id="E3LSQ3"/>
<evidence type="ECO:0000313" key="2">
    <source>
        <dbReference type="Proteomes" id="UP000008281"/>
    </source>
</evidence>
<reference evidence="1" key="1">
    <citation type="submission" date="2007-07" db="EMBL/GenBank/DDBJ databases">
        <title>PCAP assembly of the Caenorhabditis remanei genome.</title>
        <authorList>
            <consortium name="The Caenorhabditis remanei Sequencing Consortium"/>
            <person name="Wilson R.K."/>
        </authorList>
    </citation>
    <scope>NUCLEOTIDE SEQUENCE [LARGE SCALE GENOMIC DNA]</scope>
    <source>
        <strain evidence="1">PB4641</strain>
    </source>
</reference>
<dbReference type="Proteomes" id="UP000008281">
    <property type="component" value="Unassembled WGS sequence"/>
</dbReference>
<proteinExistence type="predicted"/>
<dbReference type="FunCoup" id="E3LSQ3">
    <property type="interactions" value="275"/>
</dbReference>